<dbReference type="EMBL" id="ML991858">
    <property type="protein sequence ID" value="KAF2229632.1"/>
    <property type="molecule type" value="Genomic_DNA"/>
</dbReference>
<keyword evidence="2" id="KW-1185">Reference proteome</keyword>
<evidence type="ECO:0000313" key="1">
    <source>
        <dbReference type="EMBL" id="KAF2229632.1"/>
    </source>
</evidence>
<dbReference type="PANTHER" id="PTHR47843:SF2">
    <property type="entry name" value="BTB DOMAIN-CONTAINING PROTEIN"/>
    <property type="match status" value="1"/>
</dbReference>
<evidence type="ECO:0008006" key="3">
    <source>
        <dbReference type="Google" id="ProtNLM"/>
    </source>
</evidence>
<sequence>MRSEEEDAFSSKHPNLLTRARGNPEAFHEILEKDLRTFEIGPDKELFCMPAAVLIKLSHYFKVLLTGDFAEATSQDPISLPEDSVAAWTLFRYWIYYGDVRHEKSHKTAYCHVEALAQDLEDFLDLWILADKTGINILENLATREVCHILYGYSLQKRVLDTNYQDSLSPEVLIPMIETIPPGSHIYTILMEVVADSLVAYDHDIFDYSKLLSSKDFVQGYTTRLVFNLQFGTRLDLAFDPETYLLPEALSDPYFDCKIRPFPGLHLAEEAIGRLKER</sequence>
<dbReference type="PANTHER" id="PTHR47843">
    <property type="entry name" value="BTB DOMAIN-CONTAINING PROTEIN-RELATED"/>
    <property type="match status" value="1"/>
</dbReference>
<dbReference type="InterPro" id="IPR011333">
    <property type="entry name" value="SKP1/BTB/POZ_sf"/>
</dbReference>
<name>A0A6A6GV11_VIRVR</name>
<reference evidence="1" key="1">
    <citation type="journal article" date="2020" name="Stud. Mycol.">
        <title>101 Dothideomycetes genomes: a test case for predicting lifestyles and emergence of pathogens.</title>
        <authorList>
            <person name="Haridas S."/>
            <person name="Albert R."/>
            <person name="Binder M."/>
            <person name="Bloem J."/>
            <person name="Labutti K."/>
            <person name="Salamov A."/>
            <person name="Andreopoulos B."/>
            <person name="Baker S."/>
            <person name="Barry K."/>
            <person name="Bills G."/>
            <person name="Bluhm B."/>
            <person name="Cannon C."/>
            <person name="Castanera R."/>
            <person name="Culley D."/>
            <person name="Daum C."/>
            <person name="Ezra D."/>
            <person name="Gonzalez J."/>
            <person name="Henrissat B."/>
            <person name="Kuo A."/>
            <person name="Liang C."/>
            <person name="Lipzen A."/>
            <person name="Lutzoni F."/>
            <person name="Magnuson J."/>
            <person name="Mondo S."/>
            <person name="Nolan M."/>
            <person name="Ohm R."/>
            <person name="Pangilinan J."/>
            <person name="Park H.-J."/>
            <person name="Ramirez L."/>
            <person name="Alfaro M."/>
            <person name="Sun H."/>
            <person name="Tritt A."/>
            <person name="Yoshinaga Y."/>
            <person name="Zwiers L.-H."/>
            <person name="Turgeon B."/>
            <person name="Goodwin S."/>
            <person name="Spatafora J."/>
            <person name="Crous P."/>
            <person name="Grigoriev I."/>
        </authorList>
    </citation>
    <scope>NUCLEOTIDE SEQUENCE</scope>
    <source>
        <strain evidence="1">Tuck. ex Michener</strain>
    </source>
</reference>
<dbReference type="Proteomes" id="UP000800092">
    <property type="component" value="Unassembled WGS sequence"/>
</dbReference>
<organism evidence="1 2">
    <name type="scientific">Viridothelium virens</name>
    <name type="common">Speckled blister lichen</name>
    <name type="synonym">Trypethelium virens</name>
    <dbReference type="NCBI Taxonomy" id="1048519"/>
    <lineage>
        <taxon>Eukaryota</taxon>
        <taxon>Fungi</taxon>
        <taxon>Dikarya</taxon>
        <taxon>Ascomycota</taxon>
        <taxon>Pezizomycotina</taxon>
        <taxon>Dothideomycetes</taxon>
        <taxon>Dothideomycetes incertae sedis</taxon>
        <taxon>Trypetheliales</taxon>
        <taxon>Trypetheliaceae</taxon>
        <taxon>Viridothelium</taxon>
    </lineage>
</organism>
<proteinExistence type="predicted"/>
<dbReference type="OrthoDB" id="194443at2759"/>
<dbReference type="Gene3D" id="3.30.710.10">
    <property type="entry name" value="Potassium Channel Kv1.1, Chain A"/>
    <property type="match status" value="1"/>
</dbReference>
<gene>
    <name evidence="1" type="ORF">EV356DRAFT_570990</name>
</gene>
<protein>
    <recommendedName>
        <fullName evidence="3">BTB domain-containing protein</fullName>
    </recommendedName>
</protein>
<evidence type="ECO:0000313" key="2">
    <source>
        <dbReference type="Proteomes" id="UP000800092"/>
    </source>
</evidence>
<accession>A0A6A6GV11</accession>
<dbReference type="SUPFAM" id="SSF54695">
    <property type="entry name" value="POZ domain"/>
    <property type="match status" value="1"/>
</dbReference>
<dbReference type="AlphaFoldDB" id="A0A6A6GV11"/>